<accession>A0A8R1Z7U5</accession>
<reference evidence="1" key="2">
    <citation type="submission" date="2022-06" db="UniProtKB">
        <authorList>
            <consortium name="EnsemblMetazoa"/>
        </authorList>
    </citation>
    <scope>IDENTIFICATION</scope>
    <source>
        <strain evidence="1">PS312</strain>
    </source>
</reference>
<evidence type="ECO:0000313" key="1">
    <source>
        <dbReference type="EnsemblMetazoa" id="PPA45843.1"/>
    </source>
</evidence>
<dbReference type="AlphaFoldDB" id="A0A2A6C1A5"/>
<dbReference type="Proteomes" id="UP000005239">
    <property type="component" value="Unassembled WGS sequence"/>
</dbReference>
<accession>A0A2A6C1A5</accession>
<evidence type="ECO:0000313" key="2">
    <source>
        <dbReference type="Proteomes" id="UP000005239"/>
    </source>
</evidence>
<dbReference type="EnsemblMetazoa" id="PPA45843.1">
    <property type="protein sequence ID" value="PPA45843.1"/>
    <property type="gene ID" value="WBGene00284212"/>
</dbReference>
<organism evidence="1 2">
    <name type="scientific">Pristionchus pacificus</name>
    <name type="common">Parasitic nematode worm</name>
    <dbReference type="NCBI Taxonomy" id="54126"/>
    <lineage>
        <taxon>Eukaryota</taxon>
        <taxon>Metazoa</taxon>
        <taxon>Ecdysozoa</taxon>
        <taxon>Nematoda</taxon>
        <taxon>Chromadorea</taxon>
        <taxon>Rhabditida</taxon>
        <taxon>Rhabditina</taxon>
        <taxon>Diplogasteromorpha</taxon>
        <taxon>Diplogasteroidea</taxon>
        <taxon>Neodiplogasteridae</taxon>
        <taxon>Pristionchus</taxon>
    </lineage>
</organism>
<keyword evidence="2" id="KW-1185">Reference proteome</keyword>
<protein>
    <submittedName>
        <fullName evidence="1">Uncharacterized protein</fullName>
    </submittedName>
</protein>
<reference evidence="2" key="1">
    <citation type="journal article" date="2008" name="Nat. Genet.">
        <title>The Pristionchus pacificus genome provides a unique perspective on nematode lifestyle and parasitism.</title>
        <authorList>
            <person name="Dieterich C."/>
            <person name="Clifton S.W."/>
            <person name="Schuster L.N."/>
            <person name="Chinwalla A."/>
            <person name="Delehaunty K."/>
            <person name="Dinkelacker I."/>
            <person name="Fulton L."/>
            <person name="Fulton R."/>
            <person name="Godfrey J."/>
            <person name="Minx P."/>
            <person name="Mitreva M."/>
            <person name="Roeseler W."/>
            <person name="Tian H."/>
            <person name="Witte H."/>
            <person name="Yang S.P."/>
            <person name="Wilson R.K."/>
            <person name="Sommer R.J."/>
        </authorList>
    </citation>
    <scope>NUCLEOTIDE SEQUENCE [LARGE SCALE GENOMIC DNA]</scope>
    <source>
        <strain evidence="2">PS312</strain>
    </source>
</reference>
<sequence length="72" mass="7933">MSFVSSFSLTKDRDAASFFMKNDSDAWTKKEGKVRGVATNKRKITTLSMTAATKRTPTGYKQQLLTVAGSHT</sequence>
<proteinExistence type="predicted"/>
<name>A0A2A6C1A5_PRIPA</name>
<gene>
    <name evidence="1" type="primary">WBGene00284212</name>
</gene>